<accession>A0A5J5A2N4</accession>
<gene>
    <name evidence="2" type="ORF">F0562_010104</name>
</gene>
<dbReference type="EMBL" id="CM018047">
    <property type="protein sequence ID" value="KAA8523681.1"/>
    <property type="molecule type" value="Genomic_DNA"/>
</dbReference>
<evidence type="ECO:0000313" key="2">
    <source>
        <dbReference type="EMBL" id="KAA8523681.1"/>
    </source>
</evidence>
<proteinExistence type="predicted"/>
<evidence type="ECO:0000256" key="1">
    <source>
        <dbReference type="SAM" id="MobiDB-lite"/>
    </source>
</evidence>
<dbReference type="AlphaFoldDB" id="A0A5J5A2N4"/>
<feature type="compositionally biased region" description="Basic and acidic residues" evidence="1">
    <location>
        <begin position="71"/>
        <end position="88"/>
    </location>
</feature>
<feature type="compositionally biased region" description="Basic residues" evidence="1">
    <location>
        <begin position="31"/>
        <end position="41"/>
    </location>
</feature>
<feature type="region of interest" description="Disordered" evidence="1">
    <location>
        <begin position="14"/>
        <end position="102"/>
    </location>
</feature>
<organism evidence="2 3">
    <name type="scientific">Nyssa sinensis</name>
    <dbReference type="NCBI Taxonomy" id="561372"/>
    <lineage>
        <taxon>Eukaryota</taxon>
        <taxon>Viridiplantae</taxon>
        <taxon>Streptophyta</taxon>
        <taxon>Embryophyta</taxon>
        <taxon>Tracheophyta</taxon>
        <taxon>Spermatophyta</taxon>
        <taxon>Magnoliopsida</taxon>
        <taxon>eudicotyledons</taxon>
        <taxon>Gunneridae</taxon>
        <taxon>Pentapetalae</taxon>
        <taxon>asterids</taxon>
        <taxon>Cornales</taxon>
        <taxon>Nyssaceae</taxon>
        <taxon>Nyssa</taxon>
    </lineage>
</organism>
<name>A0A5J5A2N4_9ASTE</name>
<keyword evidence="3" id="KW-1185">Reference proteome</keyword>
<dbReference type="Proteomes" id="UP000325577">
    <property type="component" value="Linkage Group LG4"/>
</dbReference>
<evidence type="ECO:0000313" key="3">
    <source>
        <dbReference type="Proteomes" id="UP000325577"/>
    </source>
</evidence>
<dbReference type="OrthoDB" id="10553968at2759"/>
<protein>
    <submittedName>
        <fullName evidence="2">Uncharacterized protein</fullName>
    </submittedName>
</protein>
<reference evidence="2 3" key="1">
    <citation type="submission" date="2019-09" db="EMBL/GenBank/DDBJ databases">
        <title>A chromosome-level genome assembly of the Chinese tupelo Nyssa sinensis.</title>
        <authorList>
            <person name="Yang X."/>
            <person name="Kang M."/>
            <person name="Yang Y."/>
            <person name="Xiong H."/>
            <person name="Wang M."/>
            <person name="Zhang Z."/>
            <person name="Wang Z."/>
            <person name="Wu H."/>
            <person name="Ma T."/>
            <person name="Liu J."/>
            <person name="Xi Z."/>
        </authorList>
    </citation>
    <scope>NUCLEOTIDE SEQUENCE [LARGE SCALE GENOMIC DNA]</scope>
    <source>
        <strain evidence="2">J267</strain>
        <tissue evidence="2">Leaf</tissue>
    </source>
</reference>
<sequence length="144" mass="16121">MKITRNTDLAAILSSKALNPSPDSDLLQKAASRKPPRRKTRNSSVGAGVRLKRDGAPSGKRSRPETPLLRWKFDDREKDVDFKDEKSLPEVSGKSGRKVRRGKEIVVPARKARRRTLAIAVARVRGQWQRKALSAKERSVRVSA</sequence>